<sequence length="196" mass="22089">MDNFKLTMVTLLRSILVLCLFGFSFSSIADEGAVSTEADSSRHVVELQRDPDYKCIQCHKDAQDTIRQSHGEGFLEKKGKNVTCTDCHGNIGPEHRVNADQVTTFEPAQSRQGTKTTTLSHDEILKANQQCTDCHTPERLQKANWTHDVHAKNLTCTNCHAVHGHDQGVLNYERKQLIEMCVACHADFNRTHDIKE</sequence>
<proteinExistence type="predicted"/>
<dbReference type="NCBIfam" id="TIGR03146">
    <property type="entry name" value="cyt_nit_nrfB"/>
    <property type="match status" value="1"/>
</dbReference>
<evidence type="ECO:0000313" key="4">
    <source>
        <dbReference type="EMBL" id="MBM7035919.1"/>
    </source>
</evidence>
<accession>A0ABS2HFR6</accession>
<dbReference type="Gene3D" id="3.90.10.10">
    <property type="entry name" value="Cytochrome C3"/>
    <property type="match status" value="1"/>
</dbReference>
<comment type="caution">
    <text evidence="4">The sequence shown here is derived from an EMBL/GenBank/DDBJ whole genome shotgun (WGS) entry which is preliminary data.</text>
</comment>
<dbReference type="NCBIfam" id="NF008659">
    <property type="entry name" value="PRK11659.1"/>
    <property type="match status" value="1"/>
</dbReference>
<evidence type="ECO:0000313" key="5">
    <source>
        <dbReference type="Proteomes" id="UP000809621"/>
    </source>
</evidence>
<dbReference type="Pfam" id="PF22678">
    <property type="entry name" value="Cytochrom_c_NrfB-like"/>
    <property type="match status" value="1"/>
</dbReference>
<dbReference type="InterPro" id="IPR017564">
    <property type="entry name" value="Cyt_c_NrfB"/>
</dbReference>
<evidence type="ECO:0000256" key="1">
    <source>
        <dbReference type="ARBA" id="ARBA00022729"/>
    </source>
</evidence>
<organism evidence="4 5">
    <name type="scientific">Vibrio ulleungensis</name>
    <dbReference type="NCBI Taxonomy" id="2807619"/>
    <lineage>
        <taxon>Bacteria</taxon>
        <taxon>Pseudomonadati</taxon>
        <taxon>Pseudomonadota</taxon>
        <taxon>Gammaproteobacteria</taxon>
        <taxon>Vibrionales</taxon>
        <taxon>Vibrionaceae</taxon>
        <taxon>Vibrio</taxon>
    </lineage>
</organism>
<feature type="domain" description="Cytochrome c-type protein NrfB-like" evidence="3">
    <location>
        <begin position="84"/>
        <end position="184"/>
    </location>
</feature>
<feature type="chain" id="PRO_5045716709" evidence="2">
    <location>
        <begin position="30"/>
        <end position="196"/>
    </location>
</feature>
<protein>
    <submittedName>
        <fullName evidence="4">Cytochrome c nitrite reductase pentaheme subunit</fullName>
    </submittedName>
</protein>
<dbReference type="InterPro" id="IPR036280">
    <property type="entry name" value="Multihaem_cyt_sf"/>
</dbReference>
<name>A0ABS2HFR6_9VIBR</name>
<dbReference type="InterPro" id="IPR051829">
    <property type="entry name" value="Multiheme_Cytochr_ET"/>
</dbReference>
<dbReference type="Proteomes" id="UP000809621">
    <property type="component" value="Unassembled WGS sequence"/>
</dbReference>
<gene>
    <name evidence="4" type="primary">nrfB</name>
    <name evidence="4" type="ORF">JQC93_05810</name>
</gene>
<dbReference type="SUPFAM" id="SSF48695">
    <property type="entry name" value="Multiheme cytochromes"/>
    <property type="match status" value="1"/>
</dbReference>
<keyword evidence="5" id="KW-1185">Reference proteome</keyword>
<dbReference type="RefSeq" id="WP_205157537.1">
    <property type="nucleotide sequence ID" value="NZ_JAFEUM010000002.1"/>
</dbReference>
<evidence type="ECO:0000259" key="3">
    <source>
        <dbReference type="Pfam" id="PF22678"/>
    </source>
</evidence>
<dbReference type="EMBL" id="JAFEUM010000002">
    <property type="protein sequence ID" value="MBM7035919.1"/>
    <property type="molecule type" value="Genomic_DNA"/>
</dbReference>
<dbReference type="InterPro" id="IPR053875">
    <property type="entry name" value="Cytochrom_c_NrfB-like_dom"/>
</dbReference>
<dbReference type="Gene3D" id="1.10.287.3080">
    <property type="match status" value="1"/>
</dbReference>
<keyword evidence="1 2" id="KW-0732">Signal</keyword>
<evidence type="ECO:0000256" key="2">
    <source>
        <dbReference type="SAM" id="SignalP"/>
    </source>
</evidence>
<feature type="signal peptide" evidence="2">
    <location>
        <begin position="1"/>
        <end position="29"/>
    </location>
</feature>
<dbReference type="PANTHER" id="PTHR35038">
    <property type="entry name" value="DISSIMILATORY SULFITE REDUCTASE SIRA"/>
    <property type="match status" value="1"/>
</dbReference>
<reference evidence="4 5" key="1">
    <citation type="submission" date="2021-02" db="EMBL/GenBank/DDBJ databases">
        <authorList>
            <person name="Park J.-S."/>
        </authorList>
    </citation>
    <scope>NUCLEOTIDE SEQUENCE [LARGE SCALE GENOMIC DNA]</scope>
    <source>
        <strain evidence="4 5">188UL20-2</strain>
    </source>
</reference>
<dbReference type="PANTHER" id="PTHR35038:SF8">
    <property type="entry name" value="C-TYPE POLYHEME CYTOCHROME OMCC"/>
    <property type="match status" value="1"/>
</dbReference>